<organism evidence="5 6">
    <name type="scientific">Castellaniella defragrans</name>
    <name type="common">Alcaligenes defragrans</name>
    <dbReference type="NCBI Taxonomy" id="75697"/>
    <lineage>
        <taxon>Bacteria</taxon>
        <taxon>Pseudomonadati</taxon>
        <taxon>Pseudomonadota</taxon>
        <taxon>Betaproteobacteria</taxon>
        <taxon>Burkholderiales</taxon>
        <taxon>Alcaligenaceae</taxon>
        <taxon>Castellaniella</taxon>
    </lineage>
</organism>
<evidence type="ECO:0000256" key="1">
    <source>
        <dbReference type="ARBA" id="ARBA00023015"/>
    </source>
</evidence>
<proteinExistence type="predicted"/>
<accession>A0A7W9TMS1</accession>
<evidence type="ECO:0000313" key="6">
    <source>
        <dbReference type="Proteomes" id="UP000541136"/>
    </source>
</evidence>
<dbReference type="InterPro" id="IPR018062">
    <property type="entry name" value="HTH_AraC-typ_CS"/>
</dbReference>
<protein>
    <submittedName>
        <fullName evidence="5">AraC family transcriptional activator of pyochelin receptor</fullName>
    </submittedName>
</protein>
<dbReference type="Pfam" id="PF12833">
    <property type="entry name" value="HTH_18"/>
    <property type="match status" value="1"/>
</dbReference>
<comment type="caution">
    <text evidence="5">The sequence shown here is derived from an EMBL/GenBank/DDBJ whole genome shotgun (WGS) entry which is preliminary data.</text>
</comment>
<feature type="domain" description="HTH araC/xylS-type" evidence="4">
    <location>
        <begin position="201"/>
        <end position="298"/>
    </location>
</feature>
<evidence type="ECO:0000313" key="5">
    <source>
        <dbReference type="EMBL" id="MBB6083573.1"/>
    </source>
</evidence>
<dbReference type="AlphaFoldDB" id="A0A7W9TMS1"/>
<dbReference type="EMBL" id="JACHIB010000008">
    <property type="protein sequence ID" value="MBB6083573.1"/>
    <property type="molecule type" value="Genomic_DNA"/>
</dbReference>
<evidence type="ECO:0000259" key="4">
    <source>
        <dbReference type="PROSITE" id="PS01124"/>
    </source>
</evidence>
<dbReference type="InterPro" id="IPR009057">
    <property type="entry name" value="Homeodomain-like_sf"/>
</dbReference>
<dbReference type="PROSITE" id="PS00041">
    <property type="entry name" value="HTH_ARAC_FAMILY_1"/>
    <property type="match status" value="1"/>
</dbReference>
<keyword evidence="3" id="KW-0804">Transcription</keyword>
<dbReference type="PANTHER" id="PTHR47893:SF1">
    <property type="entry name" value="REGULATORY PROTEIN PCHR"/>
    <property type="match status" value="1"/>
</dbReference>
<evidence type="ECO:0000256" key="3">
    <source>
        <dbReference type="ARBA" id="ARBA00023163"/>
    </source>
</evidence>
<evidence type="ECO:0000256" key="2">
    <source>
        <dbReference type="ARBA" id="ARBA00023125"/>
    </source>
</evidence>
<sequence length="310" mass="33251">MAITLILPSKRGHAGAPPGHDPDVSHFDASVKLVAGILHPASEDWHEEPLEQGVKLVLVQSGEVRCSAPGQAEHCLKGPSLCFIANEGESSTRQRYGRDAPLRYTIVRLGREILDRDCGLLPQPLLPRGGGPRLLSCPASRALQALAAQIATCPLEGGARDFYLGGKALELAALGTQLLCTESGRRTPALRVTSSDVERVHAARDLLFGALRDPPSLEALAVRVGTNPRKLTAGFRQVFGTSVFALLAEHRLREAHKMLCDEEASVSTVAYRVGYSPAHFSVAFRKRYGVSPSELRAVDPADACVREAGT</sequence>
<dbReference type="SMART" id="SM00342">
    <property type="entry name" value="HTH_ARAC"/>
    <property type="match status" value="1"/>
</dbReference>
<dbReference type="Gene3D" id="1.10.10.60">
    <property type="entry name" value="Homeodomain-like"/>
    <property type="match status" value="1"/>
</dbReference>
<dbReference type="InterPro" id="IPR018060">
    <property type="entry name" value="HTH_AraC"/>
</dbReference>
<dbReference type="InterPro" id="IPR053142">
    <property type="entry name" value="PchR_regulatory_protein"/>
</dbReference>
<keyword evidence="5" id="KW-0675">Receptor</keyword>
<keyword evidence="2" id="KW-0238">DNA-binding</keyword>
<dbReference type="PANTHER" id="PTHR47893">
    <property type="entry name" value="REGULATORY PROTEIN PCHR"/>
    <property type="match status" value="1"/>
</dbReference>
<dbReference type="GO" id="GO:0003700">
    <property type="term" value="F:DNA-binding transcription factor activity"/>
    <property type="evidence" value="ECO:0007669"/>
    <property type="project" value="InterPro"/>
</dbReference>
<dbReference type="RefSeq" id="WP_151024053.1">
    <property type="nucleotide sequence ID" value="NZ_JACHIB010000008.1"/>
</dbReference>
<gene>
    <name evidence="5" type="ORF">HNR28_001612</name>
</gene>
<dbReference type="GO" id="GO:0043565">
    <property type="term" value="F:sequence-specific DNA binding"/>
    <property type="evidence" value="ECO:0007669"/>
    <property type="project" value="InterPro"/>
</dbReference>
<dbReference type="PROSITE" id="PS01124">
    <property type="entry name" value="HTH_ARAC_FAMILY_2"/>
    <property type="match status" value="1"/>
</dbReference>
<keyword evidence="1" id="KW-0805">Transcription regulation</keyword>
<reference evidence="5 6" key="1">
    <citation type="submission" date="2020-08" db="EMBL/GenBank/DDBJ databases">
        <title>Genomic Encyclopedia of Type Strains, Phase IV (KMG-IV): sequencing the most valuable type-strain genomes for metagenomic binning, comparative biology and taxonomic classification.</title>
        <authorList>
            <person name="Goeker M."/>
        </authorList>
    </citation>
    <scope>NUCLEOTIDE SEQUENCE [LARGE SCALE GENOMIC DNA]</scope>
    <source>
        <strain evidence="5 6">DSM 12141</strain>
    </source>
</reference>
<dbReference type="Proteomes" id="UP000541136">
    <property type="component" value="Unassembled WGS sequence"/>
</dbReference>
<dbReference type="SUPFAM" id="SSF46689">
    <property type="entry name" value="Homeodomain-like"/>
    <property type="match status" value="2"/>
</dbReference>
<name>A0A7W9TMS1_CASDE</name>